<proteinExistence type="predicted"/>
<gene>
    <name evidence="1" type="ORF">CSKR_106736</name>
</gene>
<evidence type="ECO:0000313" key="1">
    <source>
        <dbReference type="EMBL" id="KAG5452307.1"/>
    </source>
</evidence>
<evidence type="ECO:0000313" key="2">
    <source>
        <dbReference type="Proteomes" id="UP000286415"/>
    </source>
</evidence>
<comment type="caution">
    <text evidence="1">The sequence shown here is derived from an EMBL/GenBank/DDBJ whole genome shotgun (WGS) entry which is preliminary data.</text>
</comment>
<name>A0A419Q8B5_CLOSI</name>
<keyword evidence="2" id="KW-1185">Reference proteome</keyword>
<organism evidence="1 2">
    <name type="scientific">Clonorchis sinensis</name>
    <name type="common">Chinese liver fluke</name>
    <dbReference type="NCBI Taxonomy" id="79923"/>
    <lineage>
        <taxon>Eukaryota</taxon>
        <taxon>Metazoa</taxon>
        <taxon>Spiralia</taxon>
        <taxon>Lophotrochozoa</taxon>
        <taxon>Platyhelminthes</taxon>
        <taxon>Trematoda</taxon>
        <taxon>Digenea</taxon>
        <taxon>Opisthorchiida</taxon>
        <taxon>Opisthorchiata</taxon>
        <taxon>Opisthorchiidae</taxon>
        <taxon>Clonorchis</taxon>
    </lineage>
</organism>
<protein>
    <submittedName>
        <fullName evidence="1">Uncharacterized protein</fullName>
    </submittedName>
</protein>
<dbReference type="EMBL" id="NIRI02000042">
    <property type="protein sequence ID" value="KAG5452307.1"/>
    <property type="molecule type" value="Genomic_DNA"/>
</dbReference>
<dbReference type="AlphaFoldDB" id="A0A419Q8B5"/>
<reference evidence="1 2" key="2">
    <citation type="journal article" date="2021" name="Genomics">
        <title>High-quality reference genome for Clonorchis sinensis.</title>
        <authorList>
            <person name="Young N.D."/>
            <person name="Stroehlein A.J."/>
            <person name="Kinkar L."/>
            <person name="Wang T."/>
            <person name="Sohn W.M."/>
            <person name="Chang B.C.H."/>
            <person name="Kaur P."/>
            <person name="Weisz D."/>
            <person name="Dudchenko O."/>
            <person name="Aiden E.L."/>
            <person name="Korhonen P.K."/>
            <person name="Gasser R.B."/>
        </authorList>
    </citation>
    <scope>NUCLEOTIDE SEQUENCE [LARGE SCALE GENOMIC DNA]</scope>
    <source>
        <strain evidence="1">Cs-k2</strain>
    </source>
</reference>
<accession>A0A419Q8B5</accession>
<reference evidence="1 2" key="1">
    <citation type="journal article" date="2018" name="Biotechnol. Adv.">
        <title>Improved genomic resources and new bioinformatic workflow for the carcinogenic parasite Clonorchis sinensis: Biotechnological implications.</title>
        <authorList>
            <person name="Wang D."/>
            <person name="Korhonen P.K."/>
            <person name="Gasser R.B."/>
            <person name="Young N.D."/>
        </authorList>
    </citation>
    <scope>NUCLEOTIDE SEQUENCE [LARGE SCALE GENOMIC DNA]</scope>
    <source>
        <strain evidence="1">Cs-k2</strain>
    </source>
</reference>
<dbReference type="Proteomes" id="UP000286415">
    <property type="component" value="Unassembled WGS sequence"/>
</dbReference>
<dbReference type="InParanoid" id="A0A419Q8B5"/>
<sequence length="86" mass="9770">MLPVHDRTRAVRLATSTIEQGSKNLICISFTKLNIHLLLERVFLNFSGYSLTATQIQANATKRLRQLRLISSIHRYTSFLPSVGNK</sequence>